<dbReference type="GO" id="GO:0009898">
    <property type="term" value="C:cytoplasmic side of plasma membrane"/>
    <property type="evidence" value="ECO:0007669"/>
    <property type="project" value="InterPro"/>
</dbReference>
<keyword evidence="3" id="KW-0472">Membrane</keyword>
<organism evidence="4 5">
    <name type="scientific">Idiomarina xiamenensis 10-D-4</name>
    <dbReference type="NCBI Taxonomy" id="740709"/>
    <lineage>
        <taxon>Bacteria</taxon>
        <taxon>Pseudomonadati</taxon>
        <taxon>Pseudomonadota</taxon>
        <taxon>Gammaproteobacteria</taxon>
        <taxon>Alteromonadales</taxon>
        <taxon>Idiomarinaceae</taxon>
        <taxon>Idiomarina</taxon>
    </lineage>
</organism>
<evidence type="ECO:0000313" key="4">
    <source>
        <dbReference type="EMBL" id="EKE84862.1"/>
    </source>
</evidence>
<keyword evidence="1" id="KW-1003">Cell membrane</keyword>
<dbReference type="Gene3D" id="3.40.1580.20">
    <property type="entry name" value="Syd protein"/>
    <property type="match status" value="1"/>
</dbReference>
<accession>K2KDQ3</accession>
<sequence>MAVADPHSPAINQSASDSAVQRALANFYQRYQAAYHEAGQPLLTELIDDWPEAPIYTQRRADGWVEWAPQRRQQALDFSDLEHALEQPFPDSFRDYFNFGYSADVEVSWQQQPLLLLHMQCDQDSQRFLQNLAGHVLMKRRLKQPITLFLGLAADADDLLLTQDCVSGAMGLEWVGKPQHQMLTEDLASFIEQLTPRVIEMPEDIR</sequence>
<dbReference type="Proteomes" id="UP000014115">
    <property type="component" value="Unassembled WGS sequence"/>
</dbReference>
<comment type="caution">
    <text evidence="4">The sequence shown here is derived from an EMBL/GenBank/DDBJ whole genome shotgun (WGS) entry which is preliminary data.</text>
</comment>
<name>K2KDQ3_9GAMM</name>
<gene>
    <name evidence="4" type="ORF">A10D4_04600</name>
</gene>
<evidence type="ECO:0000256" key="1">
    <source>
        <dbReference type="ARBA" id="ARBA00022475"/>
    </source>
</evidence>
<dbReference type="InterPro" id="IPR009948">
    <property type="entry name" value="Syd"/>
</dbReference>
<dbReference type="EMBL" id="AMRG01000004">
    <property type="protein sequence ID" value="EKE84862.1"/>
    <property type="molecule type" value="Genomic_DNA"/>
</dbReference>
<keyword evidence="5" id="KW-1185">Reference proteome</keyword>
<dbReference type="AlphaFoldDB" id="K2KDQ3"/>
<proteinExistence type="predicted"/>
<dbReference type="STRING" id="740709.A10D4_04600"/>
<evidence type="ECO:0000256" key="2">
    <source>
        <dbReference type="ARBA" id="ARBA00022519"/>
    </source>
</evidence>
<dbReference type="CDD" id="cd16323">
    <property type="entry name" value="Syd"/>
    <property type="match status" value="1"/>
</dbReference>
<dbReference type="Pfam" id="PF07348">
    <property type="entry name" value="Syd"/>
    <property type="match status" value="1"/>
</dbReference>
<dbReference type="OrthoDB" id="5599437at2"/>
<dbReference type="RefSeq" id="WP_008488027.1">
    <property type="nucleotide sequence ID" value="NZ_AMRG01000004.1"/>
</dbReference>
<keyword evidence="2" id="KW-0997">Cell inner membrane</keyword>
<protein>
    <submittedName>
        <fullName evidence="4">SecY interacting protein Syd</fullName>
    </submittedName>
</protein>
<evidence type="ECO:0000313" key="5">
    <source>
        <dbReference type="Proteomes" id="UP000014115"/>
    </source>
</evidence>
<dbReference type="InterPro" id="IPR038228">
    <property type="entry name" value="Syd_sf"/>
</dbReference>
<dbReference type="eggNOG" id="ENOG502ZCMR">
    <property type="taxonomic scope" value="Bacteria"/>
</dbReference>
<reference evidence="4 5" key="1">
    <citation type="journal article" date="2012" name="J. Bacteriol.">
        <title>Genome Sequence of Idiomarina xiamenensis Type Strain 10-D-4.</title>
        <authorList>
            <person name="Lai Q."/>
            <person name="Wang L."/>
            <person name="Wang W."/>
            <person name="Shao Z."/>
        </authorList>
    </citation>
    <scope>NUCLEOTIDE SEQUENCE [LARGE SCALE GENOMIC DNA]</scope>
    <source>
        <strain evidence="4 5">10-D-4</strain>
    </source>
</reference>
<evidence type="ECO:0000256" key="3">
    <source>
        <dbReference type="ARBA" id="ARBA00023136"/>
    </source>
</evidence>
<dbReference type="PATRIC" id="fig|740709.3.peg.930"/>